<evidence type="ECO:0000313" key="4">
    <source>
        <dbReference type="Proteomes" id="UP000256913"/>
    </source>
</evidence>
<sequence length="333" mass="33924">MDPVSDVISFGSDGPRRPPRWLIAITLCAVVVAVVAFVAFRGRLAQQAAPPPAPTSAPTTDAVDLTPPSGPPCVPVGRGQQPAPTTEVAGLRLADTGSASVSCDRAALDGPWTVVVRRPNGSLGRHGAVVTFPVDPPAPGRPVMVGGVRAVAAARLVTWPVAGAHAQVRGDLSQADLIAIAAATKVVDDRPTVSPPAGLRVVASGPYRPPSIHELRYGGESVGEGAIFGGGLVYTGVTSGGGFEDRLFAAPDVVDVGPVDGFPAVVSTVAGGNATLAWEPQPGVVVYVGYSGPELSDTTIAALRRLATRSQLLDNAAWQATAPQTIDQQNDPS</sequence>
<gene>
    <name evidence="3" type="ORF">DFJ67_6546</name>
</gene>
<keyword evidence="4" id="KW-1185">Reference proteome</keyword>
<feature type="region of interest" description="Disordered" evidence="1">
    <location>
        <begin position="47"/>
        <end position="84"/>
    </location>
</feature>
<evidence type="ECO:0000313" key="3">
    <source>
        <dbReference type="EMBL" id="REG00492.1"/>
    </source>
</evidence>
<protein>
    <submittedName>
        <fullName evidence="3">Uncharacterized protein</fullName>
    </submittedName>
</protein>
<accession>A0A3D9ZTB1</accession>
<keyword evidence="2" id="KW-0472">Membrane</keyword>
<proteinExistence type="predicted"/>
<dbReference type="Proteomes" id="UP000256913">
    <property type="component" value="Unassembled WGS sequence"/>
</dbReference>
<reference evidence="3 4" key="1">
    <citation type="submission" date="2018-08" db="EMBL/GenBank/DDBJ databases">
        <title>Sequencing the genomes of 1000 actinobacteria strains.</title>
        <authorList>
            <person name="Klenk H.-P."/>
        </authorList>
    </citation>
    <scope>NUCLEOTIDE SEQUENCE [LARGE SCALE GENOMIC DNA]</scope>
    <source>
        <strain evidence="3 4">DSM 44099</strain>
    </source>
</reference>
<evidence type="ECO:0000256" key="1">
    <source>
        <dbReference type="SAM" id="MobiDB-lite"/>
    </source>
</evidence>
<organism evidence="3 4">
    <name type="scientific">Asanoa ferruginea</name>
    <dbReference type="NCBI Taxonomy" id="53367"/>
    <lineage>
        <taxon>Bacteria</taxon>
        <taxon>Bacillati</taxon>
        <taxon>Actinomycetota</taxon>
        <taxon>Actinomycetes</taxon>
        <taxon>Micromonosporales</taxon>
        <taxon>Micromonosporaceae</taxon>
        <taxon>Asanoa</taxon>
    </lineage>
</organism>
<evidence type="ECO:0000256" key="2">
    <source>
        <dbReference type="SAM" id="Phobius"/>
    </source>
</evidence>
<name>A0A3D9ZTB1_9ACTN</name>
<keyword evidence="2" id="KW-0812">Transmembrane</keyword>
<dbReference type="AlphaFoldDB" id="A0A3D9ZTB1"/>
<feature type="transmembrane region" description="Helical" evidence="2">
    <location>
        <begin position="20"/>
        <end position="40"/>
    </location>
</feature>
<dbReference type="EMBL" id="QUMQ01000001">
    <property type="protein sequence ID" value="REG00492.1"/>
    <property type="molecule type" value="Genomic_DNA"/>
</dbReference>
<keyword evidence="2" id="KW-1133">Transmembrane helix</keyword>
<comment type="caution">
    <text evidence="3">The sequence shown here is derived from an EMBL/GenBank/DDBJ whole genome shotgun (WGS) entry which is preliminary data.</text>
</comment>